<dbReference type="RefSeq" id="WP_269284914.1">
    <property type="nucleotide sequence ID" value="NZ_JAPVOI010000005.1"/>
</dbReference>
<accession>A0ABT4KMJ6</accession>
<dbReference type="EMBL" id="JAPVOI010000005">
    <property type="protein sequence ID" value="MCZ4093176.1"/>
    <property type="molecule type" value="Genomic_DNA"/>
</dbReference>
<feature type="transmembrane region" description="Helical" evidence="1">
    <location>
        <begin position="20"/>
        <end position="39"/>
    </location>
</feature>
<keyword evidence="3" id="KW-1185">Reference proteome</keyword>
<reference evidence="2" key="1">
    <citation type="submission" date="2022-10" db="EMBL/GenBank/DDBJ databases">
        <title>Whole genome sequencing of three plant growth promoting bacteria isolated from Vachellia tortilis subsp. raddiana in Morocco.</title>
        <authorList>
            <person name="Hnini M."/>
            <person name="Zouagui R."/>
            <person name="Zouagui H."/>
            <person name="Chemao Elfihri M.-W."/>
            <person name="Ibrahimi A."/>
            <person name="Sbabou L."/>
            <person name="Aurag J."/>
        </authorList>
    </citation>
    <scope>NUCLEOTIDE SEQUENCE</scope>
    <source>
        <strain evidence="2">LMR678</strain>
    </source>
</reference>
<evidence type="ECO:0000256" key="1">
    <source>
        <dbReference type="SAM" id="Phobius"/>
    </source>
</evidence>
<organism evidence="2 3">
    <name type="scientific">Sinorhizobium psoraleae</name>
    <dbReference type="NCBI Taxonomy" id="520838"/>
    <lineage>
        <taxon>Bacteria</taxon>
        <taxon>Pseudomonadati</taxon>
        <taxon>Pseudomonadota</taxon>
        <taxon>Alphaproteobacteria</taxon>
        <taxon>Hyphomicrobiales</taxon>
        <taxon>Rhizobiaceae</taxon>
        <taxon>Sinorhizobium/Ensifer group</taxon>
        <taxon>Sinorhizobium</taxon>
    </lineage>
</organism>
<keyword evidence="1" id="KW-1133">Transmembrane helix</keyword>
<gene>
    <name evidence="2" type="ORF">O3W52_25085</name>
</gene>
<dbReference type="Proteomes" id="UP001079430">
    <property type="component" value="Unassembled WGS sequence"/>
</dbReference>
<keyword evidence="1" id="KW-0472">Membrane</keyword>
<sequence>MKGEGKDEQLIETVFRNGTLTVIGIVLSFSLGFLSQWAANPLLWEMVNLPTIVLFSAGIACQVKALLILIEHDSIKKPVYDRSKRWFSYGVVAVCVAVVFAVTLDFLQLKLQL</sequence>
<comment type="caution">
    <text evidence="2">The sequence shown here is derived from an EMBL/GenBank/DDBJ whole genome shotgun (WGS) entry which is preliminary data.</text>
</comment>
<evidence type="ECO:0000313" key="3">
    <source>
        <dbReference type="Proteomes" id="UP001079430"/>
    </source>
</evidence>
<keyword evidence="1" id="KW-0812">Transmembrane</keyword>
<feature type="transmembrane region" description="Helical" evidence="1">
    <location>
        <begin position="86"/>
        <end position="107"/>
    </location>
</feature>
<name>A0ABT4KMJ6_9HYPH</name>
<protein>
    <submittedName>
        <fullName evidence="2">Uncharacterized protein</fullName>
    </submittedName>
</protein>
<feature type="transmembrane region" description="Helical" evidence="1">
    <location>
        <begin position="51"/>
        <end position="70"/>
    </location>
</feature>
<proteinExistence type="predicted"/>
<evidence type="ECO:0000313" key="2">
    <source>
        <dbReference type="EMBL" id="MCZ4093176.1"/>
    </source>
</evidence>